<reference evidence="3" key="1">
    <citation type="submission" date="2023-07" db="EMBL/GenBank/DDBJ databases">
        <title>Genome sequencing of Purple Non-Sulfur Bacteria from various extreme environments.</title>
        <authorList>
            <person name="Mayer M."/>
        </authorList>
    </citation>
    <scope>NUCLEOTIDE SEQUENCE [LARGE SCALE GENOMIC DNA]</scope>
    <source>
        <strain evidence="3">DSM 17935</strain>
    </source>
</reference>
<evidence type="ECO:0000313" key="3">
    <source>
        <dbReference type="Proteomes" id="UP001209755"/>
    </source>
</evidence>
<feature type="transmembrane region" description="Helical" evidence="1">
    <location>
        <begin position="212"/>
        <end position="238"/>
    </location>
</feature>
<feature type="transmembrane region" description="Helical" evidence="1">
    <location>
        <begin position="74"/>
        <end position="97"/>
    </location>
</feature>
<name>A0ABT3HG90_9HYPH</name>
<gene>
    <name evidence="2" type="ORF">M2319_003768</name>
</gene>
<comment type="caution">
    <text evidence="2">The sequence shown here is derived from an EMBL/GenBank/DDBJ whole genome shotgun (WGS) entry which is preliminary data.</text>
</comment>
<feature type="transmembrane region" description="Helical" evidence="1">
    <location>
        <begin position="147"/>
        <end position="167"/>
    </location>
</feature>
<keyword evidence="1" id="KW-0812">Transmembrane</keyword>
<dbReference type="EMBL" id="JAOQNS010000012">
    <property type="protein sequence ID" value="MCW2309414.1"/>
    <property type="molecule type" value="Genomic_DNA"/>
</dbReference>
<keyword evidence="3" id="KW-1185">Reference proteome</keyword>
<proteinExistence type="predicted"/>
<feature type="transmembrane region" description="Helical" evidence="1">
    <location>
        <begin position="32"/>
        <end position="54"/>
    </location>
</feature>
<dbReference type="Proteomes" id="UP001209755">
    <property type="component" value="Unassembled WGS sequence"/>
</dbReference>
<feature type="transmembrane region" description="Helical" evidence="1">
    <location>
        <begin position="179"/>
        <end position="206"/>
    </location>
</feature>
<protein>
    <submittedName>
        <fullName evidence="2">Large-conductance mechanosensitive channel</fullName>
    </submittedName>
</protein>
<dbReference type="RefSeq" id="WP_264602996.1">
    <property type="nucleotide sequence ID" value="NZ_JAOQNS010000012.1"/>
</dbReference>
<evidence type="ECO:0000256" key="1">
    <source>
        <dbReference type="SAM" id="Phobius"/>
    </source>
</evidence>
<keyword evidence="1" id="KW-0472">Membrane</keyword>
<keyword evidence="1" id="KW-1133">Transmembrane helix</keyword>
<accession>A0ABT3HG90</accession>
<sequence>MTDMSMDRPAPSLGVGTIIGDSFSIFFRKFPAVIVMALIPTVIGLVISAMLVGWSVTLGLTEVNTSNAGAAAASFFQTLIDQVVYAIATALLVQLAYDAKLKRPLRMGQYISRAFGSALPIAILGLAAGFLAVIAALALIIPGLWVYAVFSVMAPAVVIEGIGFRGLGRSAQLTKGYRWPILGTLVLVGIILVLISLAGGVIIAMIGTSSLFIGAGALALLTAFFMGFGGIVIALIYARLREIKEGVSVDEIASVFD</sequence>
<feature type="transmembrane region" description="Helical" evidence="1">
    <location>
        <begin position="118"/>
        <end position="141"/>
    </location>
</feature>
<organism evidence="2 3">
    <name type="scientific">Rhodobium gokarnense</name>
    <dbReference type="NCBI Taxonomy" id="364296"/>
    <lineage>
        <taxon>Bacteria</taxon>
        <taxon>Pseudomonadati</taxon>
        <taxon>Pseudomonadota</taxon>
        <taxon>Alphaproteobacteria</taxon>
        <taxon>Hyphomicrobiales</taxon>
        <taxon>Rhodobiaceae</taxon>
        <taxon>Rhodobium</taxon>
    </lineage>
</organism>
<evidence type="ECO:0000313" key="2">
    <source>
        <dbReference type="EMBL" id="MCW2309414.1"/>
    </source>
</evidence>